<evidence type="ECO:0000256" key="1">
    <source>
        <dbReference type="ARBA" id="ARBA00007116"/>
    </source>
</evidence>
<dbReference type="EMBL" id="AFAY01000012">
    <property type="protein sequence ID" value="EGF11629.1"/>
    <property type="molecule type" value="Genomic_DNA"/>
</dbReference>
<proteinExistence type="inferred from homology"/>
<dbReference type="InterPro" id="IPR057268">
    <property type="entry name" value="Ribosomal_L18"/>
</dbReference>
<comment type="caution">
    <text evidence="4">The sequence shown here is derived from an EMBL/GenBank/DDBJ whole genome shotgun (WGS) entry which is preliminary data.</text>
</comment>
<evidence type="ECO:0000256" key="2">
    <source>
        <dbReference type="ARBA" id="ARBA00022980"/>
    </source>
</evidence>
<keyword evidence="3" id="KW-0687">Ribonucleoprotein</keyword>
<evidence type="ECO:0000313" key="5">
    <source>
        <dbReference type="Proteomes" id="UP000004105"/>
    </source>
</evidence>
<organism evidence="4 5">
    <name type="scientific">Neisseria bacilliformis ATCC BAA-1200</name>
    <dbReference type="NCBI Taxonomy" id="888742"/>
    <lineage>
        <taxon>Bacteria</taxon>
        <taxon>Pseudomonadati</taxon>
        <taxon>Pseudomonadota</taxon>
        <taxon>Betaproteobacteria</taxon>
        <taxon>Neisseriales</taxon>
        <taxon>Neisseriaceae</taxon>
        <taxon>Neisseria</taxon>
    </lineage>
</organism>
<dbReference type="AlphaFoldDB" id="F2BAL4"/>
<dbReference type="CDD" id="cd00432">
    <property type="entry name" value="Ribosomal_L18_L5e"/>
    <property type="match status" value="1"/>
</dbReference>
<name>F2BAL4_9NEIS</name>
<protein>
    <submittedName>
        <fullName evidence="4">50S ribosomal protein L18</fullName>
    </submittedName>
</protein>
<evidence type="ECO:0000313" key="4">
    <source>
        <dbReference type="EMBL" id="EGF11629.1"/>
    </source>
</evidence>
<gene>
    <name evidence="4" type="primary">rplR</name>
    <name evidence="4" type="ORF">HMPREF9123_0745</name>
</gene>
<keyword evidence="2 4" id="KW-0689">Ribosomal protein</keyword>
<dbReference type="InterPro" id="IPR005484">
    <property type="entry name" value="Ribosomal_uL18_bac/plant/anim"/>
</dbReference>
<reference evidence="4 5" key="1">
    <citation type="submission" date="2011-02" db="EMBL/GenBank/DDBJ databases">
        <authorList>
            <person name="Muzny D."/>
            <person name="Qin X."/>
            <person name="Deng J."/>
            <person name="Jiang H."/>
            <person name="Liu Y."/>
            <person name="Qu J."/>
            <person name="Song X.-Z."/>
            <person name="Zhang L."/>
            <person name="Thornton R."/>
            <person name="Coyle M."/>
            <person name="Francisco L."/>
            <person name="Jackson L."/>
            <person name="Javaid M."/>
            <person name="Korchina V."/>
            <person name="Kovar C."/>
            <person name="Mata R."/>
            <person name="Mathew T."/>
            <person name="Ngo R."/>
            <person name="Nguyen L."/>
            <person name="Nguyen N."/>
            <person name="Okwuonu G."/>
            <person name="Ongeri F."/>
            <person name="Pham C."/>
            <person name="Simmons D."/>
            <person name="Wilczek-Boney K."/>
            <person name="Hale W."/>
            <person name="Jakkamsetti A."/>
            <person name="Pham P."/>
            <person name="Ruth R."/>
            <person name="San Lucas F."/>
            <person name="Warren J."/>
            <person name="Zhang J."/>
            <person name="Zhao Z."/>
            <person name="Zhou C."/>
            <person name="Zhu D."/>
            <person name="Lee S."/>
            <person name="Bess C."/>
            <person name="Blankenburg K."/>
            <person name="Forbes L."/>
            <person name="Fu Q."/>
            <person name="Gubbala S."/>
            <person name="Hirani K."/>
            <person name="Jayaseelan J.C."/>
            <person name="Lara F."/>
            <person name="Munidasa M."/>
            <person name="Palculict T."/>
            <person name="Patil S."/>
            <person name="Pu L.-L."/>
            <person name="Saada N."/>
            <person name="Tang L."/>
            <person name="Weissenberger G."/>
            <person name="Zhu Y."/>
            <person name="Hemphill L."/>
            <person name="Shang Y."/>
            <person name="Youmans B."/>
            <person name="Ayvaz T."/>
            <person name="Ross M."/>
            <person name="Santibanez J."/>
            <person name="Aqrawi P."/>
            <person name="Gross S."/>
            <person name="Joshi V."/>
            <person name="Fowler G."/>
            <person name="Nazareth L."/>
            <person name="Reid J."/>
            <person name="Worley K."/>
            <person name="Petrosino J."/>
            <person name="Highlander S."/>
            <person name="Gibbs R."/>
        </authorList>
    </citation>
    <scope>NUCLEOTIDE SEQUENCE [LARGE SCALE GENOMIC DNA]</scope>
    <source>
        <strain evidence="4 5">ATCC BAA-1200</strain>
    </source>
</reference>
<dbReference type="GO" id="GO:1990904">
    <property type="term" value="C:ribonucleoprotein complex"/>
    <property type="evidence" value="ECO:0007669"/>
    <property type="project" value="UniProtKB-KW"/>
</dbReference>
<evidence type="ECO:0000256" key="3">
    <source>
        <dbReference type="ARBA" id="ARBA00023274"/>
    </source>
</evidence>
<dbReference type="SUPFAM" id="SSF53137">
    <property type="entry name" value="Translational machinery components"/>
    <property type="match status" value="1"/>
</dbReference>
<dbReference type="GO" id="GO:0006412">
    <property type="term" value="P:translation"/>
    <property type="evidence" value="ECO:0007669"/>
    <property type="project" value="InterPro"/>
</dbReference>
<accession>F2BAL4</accession>
<sequence>MKSGSNIEAAALIGKRIAEKAKIIGIEKVAFDRSGFQYHGRIKALAEAARNAGLSF</sequence>
<keyword evidence="5" id="KW-1185">Reference proteome</keyword>
<dbReference type="Proteomes" id="UP000004105">
    <property type="component" value="Unassembled WGS sequence"/>
</dbReference>
<dbReference type="Gene3D" id="3.30.420.100">
    <property type="match status" value="1"/>
</dbReference>
<comment type="similarity">
    <text evidence="1">Belongs to the universal ribosomal protein uL18 family.</text>
</comment>
<dbReference type="HOGENOM" id="CLU_098841_3_0_4"/>
<dbReference type="GO" id="GO:0003735">
    <property type="term" value="F:structural constituent of ribosome"/>
    <property type="evidence" value="ECO:0007669"/>
    <property type="project" value="InterPro"/>
</dbReference>
<dbReference type="GO" id="GO:0005840">
    <property type="term" value="C:ribosome"/>
    <property type="evidence" value="ECO:0007669"/>
    <property type="project" value="UniProtKB-KW"/>
</dbReference>
<dbReference type="Pfam" id="PF00861">
    <property type="entry name" value="Ribosomal_L18p"/>
    <property type="match status" value="1"/>
</dbReference>